<dbReference type="KEGG" id="ccot:CCAX7_41860"/>
<dbReference type="PANTHER" id="PTHR30474:SF1">
    <property type="entry name" value="PEPTIDOGLYCAN GLYCOSYLTRANSFERASE MRDB"/>
    <property type="match status" value="1"/>
</dbReference>
<evidence type="ECO:0000256" key="4">
    <source>
        <dbReference type="ARBA" id="ARBA00022989"/>
    </source>
</evidence>
<comment type="subcellular location">
    <subcellularLocation>
        <location evidence="1">Membrane</location>
        <topology evidence="1">Multi-pass membrane protein</topology>
    </subcellularLocation>
</comment>
<evidence type="ECO:0000256" key="2">
    <source>
        <dbReference type="ARBA" id="ARBA00022692"/>
    </source>
</evidence>
<evidence type="ECO:0000313" key="6">
    <source>
        <dbReference type="EMBL" id="BDI32135.1"/>
    </source>
</evidence>
<evidence type="ECO:0000256" key="1">
    <source>
        <dbReference type="ARBA" id="ARBA00004141"/>
    </source>
</evidence>
<dbReference type="Pfam" id="PF01098">
    <property type="entry name" value="FTSW_RODA_SPOVE"/>
    <property type="match status" value="1"/>
</dbReference>
<organism evidence="6 7">
    <name type="scientific">Capsulimonas corticalis</name>
    <dbReference type="NCBI Taxonomy" id="2219043"/>
    <lineage>
        <taxon>Bacteria</taxon>
        <taxon>Bacillati</taxon>
        <taxon>Armatimonadota</taxon>
        <taxon>Armatimonadia</taxon>
        <taxon>Capsulimonadales</taxon>
        <taxon>Capsulimonadaceae</taxon>
        <taxon>Capsulimonas</taxon>
    </lineage>
</organism>
<gene>
    <name evidence="6" type="ORF">CCAX7_41860</name>
</gene>
<dbReference type="InterPro" id="IPR001182">
    <property type="entry name" value="FtsW/RodA"/>
</dbReference>
<dbReference type="Proteomes" id="UP000287394">
    <property type="component" value="Chromosome"/>
</dbReference>
<dbReference type="GO" id="GO:0015648">
    <property type="term" value="F:lipid-linked peptidoglycan transporter activity"/>
    <property type="evidence" value="ECO:0007669"/>
    <property type="project" value="TreeGrafter"/>
</dbReference>
<dbReference type="InterPro" id="IPR011923">
    <property type="entry name" value="RodA/MrdB"/>
</dbReference>
<dbReference type="EMBL" id="AP025739">
    <property type="protein sequence ID" value="BDI32135.1"/>
    <property type="molecule type" value="Genomic_DNA"/>
</dbReference>
<dbReference type="NCBIfam" id="TIGR02210">
    <property type="entry name" value="rodA_shape"/>
    <property type="match status" value="1"/>
</dbReference>
<reference evidence="6 7" key="1">
    <citation type="journal article" date="2019" name="Int. J. Syst. Evol. Microbiol.">
        <title>Capsulimonas corticalis gen. nov., sp. nov., an aerobic capsulated bacterium, of a novel bacterial order, Capsulimonadales ord. nov., of the class Armatimonadia of the phylum Armatimonadetes.</title>
        <authorList>
            <person name="Li J."/>
            <person name="Kudo C."/>
            <person name="Tonouchi A."/>
        </authorList>
    </citation>
    <scope>NUCLEOTIDE SEQUENCE [LARGE SCALE GENOMIC DNA]</scope>
    <source>
        <strain evidence="6 7">AX-7</strain>
    </source>
</reference>
<dbReference type="PANTHER" id="PTHR30474">
    <property type="entry name" value="CELL CYCLE PROTEIN"/>
    <property type="match status" value="1"/>
</dbReference>
<name>A0A402CXX3_9BACT</name>
<dbReference type="GO" id="GO:0005886">
    <property type="term" value="C:plasma membrane"/>
    <property type="evidence" value="ECO:0007669"/>
    <property type="project" value="TreeGrafter"/>
</dbReference>
<evidence type="ECO:0000256" key="3">
    <source>
        <dbReference type="ARBA" id="ARBA00022960"/>
    </source>
</evidence>
<proteinExistence type="predicted"/>
<protein>
    <submittedName>
        <fullName evidence="6">Rod shape-determining protein RodA</fullName>
    </submittedName>
</protein>
<dbReference type="NCBIfam" id="NF037961">
    <property type="entry name" value="RodA_shape"/>
    <property type="match status" value="1"/>
</dbReference>
<accession>A0A402CXX3</accession>
<evidence type="ECO:0000256" key="5">
    <source>
        <dbReference type="ARBA" id="ARBA00023136"/>
    </source>
</evidence>
<keyword evidence="5" id="KW-0472">Membrane</keyword>
<keyword evidence="4" id="KW-1133">Transmembrane helix</keyword>
<dbReference type="RefSeq" id="WP_165864297.1">
    <property type="nucleotide sequence ID" value="NZ_AP025739.1"/>
</dbReference>
<sequence length="377" mass="41395">MTVHKQGFRQLDFGLFAAVLLICCGGLLSIKSAVHNDPHGMDFFRKQIIGIVLGSSIILFLATREYETLLRRFARYIYPLNILLLAAVLMHIGHASHGAQRWIALGPFQLQPSEFAKIILIGTLSLYLAENIETIREWRTVLRSFGHILIPMLLIAKQPDLGTALVILAIWFGTLAIAGANPKHLLAFFGTGVVLFACLWHFNPKVGGNPILKDYQKNRLEVFLNPDADPRDSGYHLRQSEIAIGNGRISGEGYLHGAQSNGRFIPEQHTDFIFTIVGEEGGFVACVALLALYLFVLERGVMILADCKDTLGRLLAAGVLSMLTFHTVVNAGMTMGIMPVVGVPLPFFSYGLSSLIVNMSAVGILLSVAAQKHRVMF</sequence>
<dbReference type="GO" id="GO:0051301">
    <property type="term" value="P:cell division"/>
    <property type="evidence" value="ECO:0007669"/>
    <property type="project" value="InterPro"/>
</dbReference>
<dbReference type="GO" id="GO:0032153">
    <property type="term" value="C:cell division site"/>
    <property type="evidence" value="ECO:0007669"/>
    <property type="project" value="TreeGrafter"/>
</dbReference>
<evidence type="ECO:0000313" key="7">
    <source>
        <dbReference type="Proteomes" id="UP000287394"/>
    </source>
</evidence>
<keyword evidence="7" id="KW-1185">Reference proteome</keyword>
<dbReference type="AlphaFoldDB" id="A0A402CXX3"/>
<keyword evidence="2" id="KW-0812">Transmembrane</keyword>
<dbReference type="GO" id="GO:0008360">
    <property type="term" value="P:regulation of cell shape"/>
    <property type="evidence" value="ECO:0007669"/>
    <property type="project" value="UniProtKB-KW"/>
</dbReference>
<keyword evidence="3" id="KW-0133">Cell shape</keyword>